<evidence type="ECO:0000313" key="2">
    <source>
        <dbReference type="Proteomes" id="UP000865968"/>
    </source>
</evidence>
<dbReference type="Proteomes" id="UP000865968">
    <property type="component" value="Unassembled WGS sequence"/>
</dbReference>
<name>A0AAN5RZM0_MORMO</name>
<comment type="caution">
    <text evidence="1">The sequence shown here is derived from an EMBL/GenBank/DDBJ whole genome shotgun (WGS) entry which is preliminary data.</text>
</comment>
<sequence>MGISVGSSYFTASISNDRINEMFTSNMPPHMTLWGKIKHFFFATGEREALDCLFKLCNPTPYLTCSEIEDTFFRLKELCSPAYKERFCYNHIDSSSANRLHIKDDNGHDLLYIEMNGEEFNYSILNKLFIFESDITPVFTQEHETNINGLSITHKKINPQSLSNNIAWMKNDFYYLSYRNNNFNLNFEIFYDDTIKFITSVNKGNNFHLWREEEKETYISSIINKEIDIQFRNQPINLSKKDKDDVFNHIKNKLDVCNLKLNSKCAQSSITHTVLTLIYRNESFHDFLKKTANDMNIKNVIITDIVNVLSNHIFEYMFMDEMSLPRDWIHVIRKSVRGLLLPTMQKLPK</sequence>
<dbReference type="InterPro" id="IPR004959">
    <property type="entry name" value="Bac_effector_IpgB-like"/>
</dbReference>
<organism evidence="1 2">
    <name type="scientific">Morganella morganii</name>
    <name type="common">Proteus morganii</name>
    <dbReference type="NCBI Taxonomy" id="582"/>
    <lineage>
        <taxon>Bacteria</taxon>
        <taxon>Pseudomonadati</taxon>
        <taxon>Pseudomonadota</taxon>
        <taxon>Gammaproteobacteria</taxon>
        <taxon>Enterobacterales</taxon>
        <taxon>Morganellaceae</taxon>
        <taxon>Morganella</taxon>
    </lineage>
</organism>
<reference evidence="1" key="2">
    <citation type="submission" date="2020-10" db="EMBL/GenBank/DDBJ databases">
        <authorList>
            <consortium name="NCBI Pathogen Detection Project"/>
        </authorList>
    </citation>
    <scope>NUCLEOTIDE SEQUENCE</scope>
    <source>
        <strain evidence="1">Morganella morganii ARLG-3209</strain>
    </source>
</reference>
<dbReference type="Gene3D" id="1.10.4120.20">
    <property type="match status" value="1"/>
</dbReference>
<dbReference type="Gene3D" id="3.30.2440.10">
    <property type="entry name" value="Secreted effector protein SifA"/>
    <property type="match status" value="1"/>
</dbReference>
<accession>A0AAN5RZM0</accession>
<dbReference type="AlphaFoldDB" id="A0AAN5RZM0"/>
<dbReference type="Pfam" id="PF03278">
    <property type="entry name" value="IpaB_EvcA"/>
    <property type="match status" value="1"/>
</dbReference>
<evidence type="ECO:0000313" key="1">
    <source>
        <dbReference type="EMBL" id="HAT3808717.1"/>
    </source>
</evidence>
<dbReference type="RefSeq" id="WP_262862721.1">
    <property type="nucleotide sequence ID" value="NZ_JAHTWL010000008.1"/>
</dbReference>
<proteinExistence type="predicted"/>
<reference evidence="1" key="1">
    <citation type="journal article" date="2018" name="Genome Biol.">
        <title>SKESA: strategic k-mer extension for scrupulous assemblies.</title>
        <authorList>
            <person name="Souvorov A."/>
            <person name="Agarwala R."/>
            <person name="Lipman D.J."/>
        </authorList>
    </citation>
    <scope>NUCLEOTIDE SEQUENCE</scope>
    <source>
        <strain evidence="1">Morganella morganii ARLG-3209</strain>
    </source>
</reference>
<dbReference type="EMBL" id="DACSWI010000003">
    <property type="protein sequence ID" value="HAT3808717.1"/>
    <property type="molecule type" value="Genomic_DNA"/>
</dbReference>
<protein>
    <submittedName>
        <fullName evidence="1">Uncharacterized protein</fullName>
    </submittedName>
</protein>
<gene>
    <name evidence="1" type="ORF">I8608_001544</name>
</gene>